<organism evidence="1">
    <name type="scientific">Hexamita inflata</name>
    <dbReference type="NCBI Taxonomy" id="28002"/>
    <lineage>
        <taxon>Eukaryota</taxon>
        <taxon>Metamonada</taxon>
        <taxon>Diplomonadida</taxon>
        <taxon>Hexamitidae</taxon>
        <taxon>Hexamitinae</taxon>
        <taxon>Hexamita</taxon>
    </lineage>
</organism>
<name>A0AA86QPS7_9EUKA</name>
<dbReference type="AlphaFoldDB" id="A0AA86QPS7"/>
<accession>A0AA86QPS7</accession>
<proteinExistence type="predicted"/>
<evidence type="ECO:0000313" key="3">
    <source>
        <dbReference type="Proteomes" id="UP001642409"/>
    </source>
</evidence>
<comment type="caution">
    <text evidence="1">The sequence shown here is derived from an EMBL/GenBank/DDBJ whole genome shotgun (WGS) entry which is preliminary data.</text>
</comment>
<dbReference type="EMBL" id="CATOUU010000918">
    <property type="protein sequence ID" value="CAI9959496.1"/>
    <property type="molecule type" value="Genomic_DNA"/>
</dbReference>
<dbReference type="EMBL" id="CAXDID020000106">
    <property type="protein sequence ID" value="CAL6028101.1"/>
    <property type="molecule type" value="Genomic_DNA"/>
</dbReference>
<keyword evidence="3" id="KW-1185">Reference proteome</keyword>
<evidence type="ECO:0000313" key="2">
    <source>
        <dbReference type="EMBL" id="CAL6028101.1"/>
    </source>
</evidence>
<dbReference type="Proteomes" id="UP001642409">
    <property type="component" value="Unassembled WGS sequence"/>
</dbReference>
<reference evidence="2 3" key="2">
    <citation type="submission" date="2024-07" db="EMBL/GenBank/DDBJ databases">
        <authorList>
            <person name="Akdeniz Z."/>
        </authorList>
    </citation>
    <scope>NUCLEOTIDE SEQUENCE [LARGE SCALE GENOMIC DNA]</scope>
</reference>
<gene>
    <name evidence="2" type="ORF">HINF_LOCUS31645</name>
    <name evidence="1" type="ORF">HINF_LOCUS47141</name>
</gene>
<evidence type="ECO:0000313" key="1">
    <source>
        <dbReference type="EMBL" id="CAI9959496.1"/>
    </source>
</evidence>
<protein>
    <submittedName>
        <fullName evidence="1">Uncharacterized protein</fullName>
    </submittedName>
</protein>
<sequence length="278" mass="32347">MTKFVKSQPNTPFGEITWFSIYNANSKILDNLPGIRLTDEPTQYVVQIQPFSNRFCFKIMKLSELIHEQAVSLNRSTELRSALLAMLISLQHIPTGEPVLFRFQSAKVEYQITNNIDLAVKSKKLSPDDKRNKKNPPANMELICELVLMNLQNQFQFAVEPAVRHLEKQFEWANLELSYDVIYEQQNKLTPSLPATSLEPKAQIEPKKEPEIAQPVYNEPVQTKIEAVQENNESENQENREDTKTYRFILTGIPDVETRQKLKKYLIDYDIQEYKDYC</sequence>
<reference evidence="1" key="1">
    <citation type="submission" date="2023-06" db="EMBL/GenBank/DDBJ databases">
        <authorList>
            <person name="Kurt Z."/>
        </authorList>
    </citation>
    <scope>NUCLEOTIDE SEQUENCE</scope>
</reference>